<dbReference type="OrthoDB" id="4214755at2"/>
<name>A0A0L0KNW2_9ACTN</name>
<dbReference type="PATRIC" id="fig|42234.21.peg.957"/>
<evidence type="ECO:0000256" key="2">
    <source>
        <dbReference type="SAM" id="MobiDB-lite"/>
    </source>
</evidence>
<dbReference type="RefSeq" id="WP_050369503.1">
    <property type="nucleotide sequence ID" value="NZ_KQ257801.1"/>
</dbReference>
<comment type="caution">
    <text evidence="3">The sequence shown here is derived from an EMBL/GenBank/DDBJ whole genome shotgun (WGS) entry which is preliminary data.</text>
</comment>
<feature type="coiled-coil region" evidence="1">
    <location>
        <begin position="210"/>
        <end position="237"/>
    </location>
</feature>
<organism evidence="3 4">
    <name type="scientific">Streptomyces acidiscabies</name>
    <dbReference type="NCBI Taxonomy" id="42234"/>
    <lineage>
        <taxon>Bacteria</taxon>
        <taxon>Bacillati</taxon>
        <taxon>Actinomycetota</taxon>
        <taxon>Actinomycetes</taxon>
        <taxon>Kitasatosporales</taxon>
        <taxon>Streptomycetaceae</taxon>
        <taxon>Streptomyces</taxon>
    </lineage>
</organism>
<gene>
    <name evidence="3" type="ORF">IQ63_04640</name>
</gene>
<evidence type="ECO:0000256" key="1">
    <source>
        <dbReference type="SAM" id="Coils"/>
    </source>
</evidence>
<feature type="region of interest" description="Disordered" evidence="2">
    <location>
        <begin position="97"/>
        <end position="140"/>
    </location>
</feature>
<evidence type="ECO:0000313" key="4">
    <source>
        <dbReference type="Proteomes" id="UP000037151"/>
    </source>
</evidence>
<accession>A0A0L0KNW2</accession>
<protein>
    <submittedName>
        <fullName evidence="3">Cellulose-binding protein</fullName>
    </submittedName>
</protein>
<proteinExistence type="predicted"/>
<feature type="compositionally biased region" description="Basic and acidic residues" evidence="2">
    <location>
        <begin position="101"/>
        <end position="134"/>
    </location>
</feature>
<reference evidence="4" key="1">
    <citation type="submission" date="2014-07" db="EMBL/GenBank/DDBJ databases">
        <title>Genome sequencing of plant-pathogenic Streptomyces species.</title>
        <authorList>
            <person name="Harrison J."/>
            <person name="Sapp M."/>
            <person name="Thwaites R."/>
            <person name="Studholme D.J."/>
        </authorList>
    </citation>
    <scope>NUCLEOTIDE SEQUENCE [LARGE SCALE GENOMIC DNA]</scope>
    <source>
        <strain evidence="4">NCPPB 4445</strain>
    </source>
</reference>
<dbReference type="AlphaFoldDB" id="A0A0L0KNW2"/>
<dbReference type="EMBL" id="JPPY01000028">
    <property type="protein sequence ID" value="KND39280.1"/>
    <property type="molecule type" value="Genomic_DNA"/>
</dbReference>
<evidence type="ECO:0000313" key="3">
    <source>
        <dbReference type="EMBL" id="KND39280.1"/>
    </source>
</evidence>
<dbReference type="Proteomes" id="UP000037151">
    <property type="component" value="Unassembled WGS sequence"/>
</dbReference>
<keyword evidence="1" id="KW-0175">Coiled coil</keyword>
<sequence>MGSASVSPYGFGTVRGRGYRPSQVEAYIAALCADRDAAWDRAARLTVQAKKAESEATHLRETVTHLTPQSYETLGEAAHHLFCLAQHEAKSLRERARHKTREQSARADEQAAAVREEAESEARRTLAEAEEWGRQRVAQARTEADEIRVTARREVKQDRAKALEGLREVRRRTEALLTRQDQGRDQRMEAIEREALDRAHTQDAHYSHLIARAETALAEARDAYTEAEKSANHLQSRARDHATSLLTEAHHQSDHIARETERVLREHGERWDDVRAHMDYVRSSLSALTGRTVE</sequence>